<sequence length="244" mass="25897">MGKLTDQVAIITGGSQGMGASHAKLFVSEGAKVVITDINEEAGNKLAAELGENAIFVKQDVASEADWQHVIKETIAHFGHLDILVNNAGITYAKSLFDVTTEDYLKIFKINQLSVFLGMKYAATEMKKTGKGSIVNVSSINGLVGGAIGYTDTKFAVRGMTKAAALELAHSNIRVNSVHPGVISTPMIHQGDTDDAVAQFAKMIPMQRIAEPEEVSKMVLFLASDDSSYSTGAEFTADGGLTAQ</sequence>
<dbReference type="SUPFAM" id="SSF51735">
    <property type="entry name" value="NAD(P)-binding Rossmann-fold domains"/>
    <property type="match status" value="1"/>
</dbReference>
<dbReference type="STRING" id="1423804.FD14_GL001028"/>
<dbReference type="FunFam" id="3.40.50.720:FF:000084">
    <property type="entry name" value="Short-chain dehydrogenase reductase"/>
    <property type="match status" value="1"/>
</dbReference>
<reference evidence="3 4" key="1">
    <citation type="journal article" date="2015" name="Genome Announc.">
        <title>Expanding the biotechnology potential of lactobacilli through comparative genomics of 213 strains and associated genera.</title>
        <authorList>
            <person name="Sun Z."/>
            <person name="Harris H.M."/>
            <person name="McCann A."/>
            <person name="Guo C."/>
            <person name="Argimon S."/>
            <person name="Zhang W."/>
            <person name="Yang X."/>
            <person name="Jeffery I.B."/>
            <person name="Cooney J.C."/>
            <person name="Kagawa T.F."/>
            <person name="Liu W."/>
            <person name="Song Y."/>
            <person name="Salvetti E."/>
            <person name="Wrobel A."/>
            <person name="Rasinkangas P."/>
            <person name="Parkhill J."/>
            <person name="Rea M.C."/>
            <person name="O'Sullivan O."/>
            <person name="Ritari J."/>
            <person name="Douillard F.P."/>
            <person name="Paul Ross R."/>
            <person name="Yang R."/>
            <person name="Briner A.E."/>
            <person name="Felis G.E."/>
            <person name="de Vos W.M."/>
            <person name="Barrangou R."/>
            <person name="Klaenhammer T.R."/>
            <person name="Caufield P.W."/>
            <person name="Cui Y."/>
            <person name="Zhang H."/>
            <person name="O'Toole P.W."/>
        </authorList>
    </citation>
    <scope>NUCLEOTIDE SEQUENCE [LARGE SCALE GENOMIC DNA]</scope>
    <source>
        <strain evidence="3 4">DSM 23365</strain>
    </source>
</reference>
<accession>A0A0R2F0Z6</accession>
<dbReference type="InterPro" id="IPR002347">
    <property type="entry name" value="SDR_fam"/>
</dbReference>
<protein>
    <submittedName>
        <fullName evidence="3">Cyclopentanol dehydrogenase</fullName>
    </submittedName>
</protein>
<keyword evidence="4" id="KW-1185">Reference proteome</keyword>
<dbReference type="OrthoDB" id="9805904at2"/>
<dbReference type="PANTHER" id="PTHR24321:SF8">
    <property type="entry name" value="ESTRADIOL 17-BETA-DEHYDROGENASE 8-RELATED"/>
    <property type="match status" value="1"/>
</dbReference>
<dbReference type="Gene3D" id="3.40.50.720">
    <property type="entry name" value="NAD(P)-binding Rossmann-like Domain"/>
    <property type="match status" value="1"/>
</dbReference>
<dbReference type="GO" id="GO:0008206">
    <property type="term" value="P:bile acid metabolic process"/>
    <property type="evidence" value="ECO:0007669"/>
    <property type="project" value="UniProtKB-ARBA"/>
</dbReference>
<dbReference type="EMBL" id="AYZM01000112">
    <property type="protein sequence ID" value="KRN21510.1"/>
    <property type="molecule type" value="Genomic_DNA"/>
</dbReference>
<evidence type="ECO:0000256" key="1">
    <source>
        <dbReference type="ARBA" id="ARBA00006484"/>
    </source>
</evidence>
<evidence type="ECO:0000313" key="3">
    <source>
        <dbReference type="EMBL" id="KRN21510.1"/>
    </source>
</evidence>
<evidence type="ECO:0000313" key="4">
    <source>
        <dbReference type="Proteomes" id="UP000051442"/>
    </source>
</evidence>
<dbReference type="Proteomes" id="UP000051442">
    <property type="component" value="Unassembled WGS sequence"/>
</dbReference>
<dbReference type="NCBIfam" id="NF005559">
    <property type="entry name" value="PRK07231.1"/>
    <property type="match status" value="1"/>
</dbReference>
<dbReference type="RefSeq" id="WP_054736459.1">
    <property type="nucleotide sequence ID" value="NZ_AYZM01000112.1"/>
</dbReference>
<name>A0A0R2F0Z6_9LACO</name>
<comment type="caution">
    <text evidence="3">The sequence shown here is derived from an EMBL/GenBank/DDBJ whole genome shotgun (WGS) entry which is preliminary data.</text>
</comment>
<comment type="similarity">
    <text evidence="1">Belongs to the short-chain dehydrogenases/reductases (SDR) family.</text>
</comment>
<dbReference type="AlphaFoldDB" id="A0A0R2F0Z6"/>
<dbReference type="PANTHER" id="PTHR24321">
    <property type="entry name" value="DEHYDROGENASES, SHORT CHAIN"/>
    <property type="match status" value="1"/>
</dbReference>
<dbReference type="GO" id="GO:0016491">
    <property type="term" value="F:oxidoreductase activity"/>
    <property type="evidence" value="ECO:0007669"/>
    <property type="project" value="UniProtKB-KW"/>
</dbReference>
<dbReference type="Pfam" id="PF13561">
    <property type="entry name" value="adh_short_C2"/>
    <property type="match status" value="1"/>
</dbReference>
<dbReference type="PRINTS" id="PR00081">
    <property type="entry name" value="GDHRDH"/>
</dbReference>
<gene>
    <name evidence="3" type="ORF">FD14_GL001028</name>
</gene>
<dbReference type="InterPro" id="IPR036291">
    <property type="entry name" value="NAD(P)-bd_dom_sf"/>
</dbReference>
<dbReference type="PRINTS" id="PR00080">
    <property type="entry name" value="SDRFAMILY"/>
</dbReference>
<proteinExistence type="inferred from homology"/>
<organism evidence="3 4">
    <name type="scientific">Secundilactobacillus similis DSM 23365 = JCM 2765</name>
    <dbReference type="NCBI Taxonomy" id="1423804"/>
    <lineage>
        <taxon>Bacteria</taxon>
        <taxon>Bacillati</taxon>
        <taxon>Bacillota</taxon>
        <taxon>Bacilli</taxon>
        <taxon>Lactobacillales</taxon>
        <taxon>Lactobacillaceae</taxon>
        <taxon>Secundilactobacillus</taxon>
    </lineage>
</organism>
<dbReference type="PATRIC" id="fig|1423804.4.peg.1105"/>
<keyword evidence="2" id="KW-0560">Oxidoreductase</keyword>
<evidence type="ECO:0000256" key="2">
    <source>
        <dbReference type="ARBA" id="ARBA00023002"/>
    </source>
</evidence>